<proteinExistence type="predicted"/>
<gene>
    <name evidence="3" type="ORF">CJD38_08380</name>
</gene>
<keyword evidence="1" id="KW-0813">Transport</keyword>
<dbReference type="Proteomes" id="UP000244248">
    <property type="component" value="Unassembled WGS sequence"/>
</dbReference>
<evidence type="ECO:0000256" key="1">
    <source>
        <dbReference type="ARBA" id="ARBA00022448"/>
    </source>
</evidence>
<dbReference type="GO" id="GO:0030313">
    <property type="term" value="C:cell envelope"/>
    <property type="evidence" value="ECO:0007669"/>
    <property type="project" value="TreeGrafter"/>
</dbReference>
<dbReference type="GO" id="GO:0060003">
    <property type="term" value="P:copper ion export"/>
    <property type="evidence" value="ECO:0007669"/>
    <property type="project" value="TreeGrafter"/>
</dbReference>
<feature type="chain" id="PRO_5015561487" description="RND efflux pump membrane fusion protein barrel-sandwich domain-containing protein" evidence="2">
    <location>
        <begin position="23"/>
        <end position="380"/>
    </location>
</feature>
<dbReference type="EMBL" id="QANS01000003">
    <property type="protein sequence ID" value="PTU31350.1"/>
    <property type="molecule type" value="Genomic_DNA"/>
</dbReference>
<sequence length="380" mass="40692">MTRAQIFLLCCGATLWSAQTSAHEGEVHEEAVATTQSATTAADKPQRLANGDLYISKAVQRLLGIRTEAFVANNTSTSIKLQGEIATRPEARSVTSAPQAGVLEATEEGWPLPGAVVKAGQVLAYLEPQISLRDAAARSTKSAEFEQRLTIAEINVERLRLQNAAGDGDSTGNVYYEQAVAELESAKQQRDFMVASLHDRLPLRAAVSGVLIRNKQRSGEMVVAGQSVFEVANPTQLRVVAYTFDPRLLAKLQSAKLVSEGQGQIPLRLRGQEALVGQPGWKLLFDVAANDTNLLPGMPVNVELEVTADAAANQLAKACVISQASVASVWLHVEAERFAQRQIATCDAAKLPASAEAARNKFKTGDRLVVAGGALLSQYH</sequence>
<name>A0A2T5MFK6_9GAMM</name>
<accession>A0A2T5MFK6</accession>
<dbReference type="OrthoDB" id="7059230at2"/>
<keyword evidence="2" id="KW-0732">Signal</keyword>
<evidence type="ECO:0008006" key="5">
    <source>
        <dbReference type="Google" id="ProtNLM"/>
    </source>
</evidence>
<comment type="caution">
    <text evidence="3">The sequence shown here is derived from an EMBL/GenBank/DDBJ whole genome shotgun (WGS) entry which is preliminary data.</text>
</comment>
<protein>
    <recommendedName>
        <fullName evidence="5">RND efflux pump membrane fusion protein barrel-sandwich domain-containing protein</fullName>
    </recommendedName>
</protein>
<feature type="signal peptide" evidence="2">
    <location>
        <begin position="1"/>
        <end position="22"/>
    </location>
</feature>
<evidence type="ECO:0000313" key="3">
    <source>
        <dbReference type="EMBL" id="PTU31350.1"/>
    </source>
</evidence>
<organism evidence="3 4">
    <name type="scientific">Stenotrophobium rhamnosiphilum</name>
    <dbReference type="NCBI Taxonomy" id="2029166"/>
    <lineage>
        <taxon>Bacteria</taxon>
        <taxon>Pseudomonadati</taxon>
        <taxon>Pseudomonadota</taxon>
        <taxon>Gammaproteobacteria</taxon>
        <taxon>Nevskiales</taxon>
        <taxon>Nevskiaceae</taxon>
        <taxon>Stenotrophobium</taxon>
    </lineage>
</organism>
<dbReference type="RefSeq" id="WP_107939893.1">
    <property type="nucleotide sequence ID" value="NZ_QANS01000003.1"/>
</dbReference>
<dbReference type="InterPro" id="IPR051909">
    <property type="entry name" value="MFP_Cation_Efflux"/>
</dbReference>
<keyword evidence="4" id="KW-1185">Reference proteome</keyword>
<dbReference type="AlphaFoldDB" id="A0A2T5MFK6"/>
<reference evidence="3 4" key="1">
    <citation type="submission" date="2018-04" db="EMBL/GenBank/DDBJ databases">
        <title>Novel species isolated from glacier.</title>
        <authorList>
            <person name="Liu Q."/>
            <person name="Xin Y.-H."/>
        </authorList>
    </citation>
    <scope>NUCLEOTIDE SEQUENCE [LARGE SCALE GENOMIC DNA]</scope>
    <source>
        <strain evidence="3 4">GT1R17</strain>
    </source>
</reference>
<dbReference type="SUPFAM" id="SSF111369">
    <property type="entry name" value="HlyD-like secretion proteins"/>
    <property type="match status" value="1"/>
</dbReference>
<dbReference type="GO" id="GO:0015679">
    <property type="term" value="P:plasma membrane copper ion transport"/>
    <property type="evidence" value="ECO:0007669"/>
    <property type="project" value="TreeGrafter"/>
</dbReference>
<dbReference type="PANTHER" id="PTHR30097">
    <property type="entry name" value="CATION EFFLUX SYSTEM PROTEIN CUSB"/>
    <property type="match status" value="1"/>
</dbReference>
<evidence type="ECO:0000313" key="4">
    <source>
        <dbReference type="Proteomes" id="UP000244248"/>
    </source>
</evidence>
<evidence type="ECO:0000256" key="2">
    <source>
        <dbReference type="SAM" id="SignalP"/>
    </source>
</evidence>
<dbReference type="PANTHER" id="PTHR30097:SF4">
    <property type="entry name" value="SLR6042 PROTEIN"/>
    <property type="match status" value="1"/>
</dbReference>